<evidence type="ECO:0000313" key="1">
    <source>
        <dbReference type="EMBL" id="KAK3389351.1"/>
    </source>
</evidence>
<comment type="caution">
    <text evidence="1">The sequence shown here is derived from an EMBL/GenBank/DDBJ whole genome shotgun (WGS) entry which is preliminary data.</text>
</comment>
<organism evidence="1 2">
    <name type="scientific">Podospora didyma</name>
    <dbReference type="NCBI Taxonomy" id="330526"/>
    <lineage>
        <taxon>Eukaryota</taxon>
        <taxon>Fungi</taxon>
        <taxon>Dikarya</taxon>
        <taxon>Ascomycota</taxon>
        <taxon>Pezizomycotina</taxon>
        <taxon>Sordariomycetes</taxon>
        <taxon>Sordariomycetidae</taxon>
        <taxon>Sordariales</taxon>
        <taxon>Podosporaceae</taxon>
        <taxon>Podospora</taxon>
    </lineage>
</organism>
<dbReference type="AlphaFoldDB" id="A0AAE0NX85"/>
<sequence length="208" mass="22929">MDLYMYNCVNGSSVESLGIEFKCRTTWEQGGHKMIRGNGNAGRDGSHRADLRDILVCTAGDSADGCRSSSIRIAGPSRAPRPRNNIKKSSLALCSGLRPRLLDPSVSIWTRRVPAHRGCGSGERRSTDERLSREASFKARSGPTYPIGVVLIRSQWLVSLDFCEVDGLCEVANHGTKDPSLWLCGHLARPFREEKCRIIIKKEISSGK</sequence>
<dbReference type="Proteomes" id="UP001285441">
    <property type="component" value="Unassembled WGS sequence"/>
</dbReference>
<accession>A0AAE0NX85</accession>
<proteinExistence type="predicted"/>
<reference evidence="1" key="1">
    <citation type="journal article" date="2023" name="Mol. Phylogenet. Evol.">
        <title>Genome-scale phylogeny and comparative genomics of the fungal order Sordariales.</title>
        <authorList>
            <person name="Hensen N."/>
            <person name="Bonometti L."/>
            <person name="Westerberg I."/>
            <person name="Brannstrom I.O."/>
            <person name="Guillou S."/>
            <person name="Cros-Aarteil S."/>
            <person name="Calhoun S."/>
            <person name="Haridas S."/>
            <person name="Kuo A."/>
            <person name="Mondo S."/>
            <person name="Pangilinan J."/>
            <person name="Riley R."/>
            <person name="LaButti K."/>
            <person name="Andreopoulos B."/>
            <person name="Lipzen A."/>
            <person name="Chen C."/>
            <person name="Yan M."/>
            <person name="Daum C."/>
            <person name="Ng V."/>
            <person name="Clum A."/>
            <person name="Steindorff A."/>
            <person name="Ohm R.A."/>
            <person name="Martin F."/>
            <person name="Silar P."/>
            <person name="Natvig D.O."/>
            <person name="Lalanne C."/>
            <person name="Gautier V."/>
            <person name="Ament-Velasquez S.L."/>
            <person name="Kruys A."/>
            <person name="Hutchinson M.I."/>
            <person name="Powell A.J."/>
            <person name="Barry K."/>
            <person name="Miller A.N."/>
            <person name="Grigoriev I.V."/>
            <person name="Debuchy R."/>
            <person name="Gladieux P."/>
            <person name="Hiltunen Thoren M."/>
            <person name="Johannesson H."/>
        </authorList>
    </citation>
    <scope>NUCLEOTIDE SEQUENCE</scope>
    <source>
        <strain evidence="1">CBS 232.78</strain>
    </source>
</reference>
<protein>
    <submittedName>
        <fullName evidence="1">Uncharacterized protein</fullName>
    </submittedName>
</protein>
<evidence type="ECO:0000313" key="2">
    <source>
        <dbReference type="Proteomes" id="UP001285441"/>
    </source>
</evidence>
<reference evidence="1" key="2">
    <citation type="submission" date="2023-06" db="EMBL/GenBank/DDBJ databases">
        <authorList>
            <consortium name="Lawrence Berkeley National Laboratory"/>
            <person name="Haridas S."/>
            <person name="Hensen N."/>
            <person name="Bonometti L."/>
            <person name="Westerberg I."/>
            <person name="Brannstrom I.O."/>
            <person name="Guillou S."/>
            <person name="Cros-Aarteil S."/>
            <person name="Calhoun S."/>
            <person name="Kuo A."/>
            <person name="Mondo S."/>
            <person name="Pangilinan J."/>
            <person name="Riley R."/>
            <person name="LaButti K."/>
            <person name="Andreopoulos B."/>
            <person name="Lipzen A."/>
            <person name="Chen C."/>
            <person name="Yanf M."/>
            <person name="Daum C."/>
            <person name="Ng V."/>
            <person name="Clum A."/>
            <person name="Steindorff A."/>
            <person name="Ohm R."/>
            <person name="Martin F."/>
            <person name="Silar P."/>
            <person name="Natvig D."/>
            <person name="Lalanne C."/>
            <person name="Gautier V."/>
            <person name="Ament-velasquez S.L."/>
            <person name="Kruys A."/>
            <person name="Hutchinson M.I."/>
            <person name="Powell A.J."/>
            <person name="Barry K."/>
            <person name="Miller A.N."/>
            <person name="Grigoriev I.V."/>
            <person name="Debuchy R."/>
            <person name="Gladieux P."/>
            <person name="Thoren M.H."/>
            <person name="Johannesson H."/>
        </authorList>
    </citation>
    <scope>NUCLEOTIDE SEQUENCE</scope>
    <source>
        <strain evidence="1">CBS 232.78</strain>
    </source>
</reference>
<gene>
    <name evidence="1" type="ORF">B0H63DRAFT_97890</name>
</gene>
<name>A0AAE0NX85_9PEZI</name>
<keyword evidence="2" id="KW-1185">Reference proteome</keyword>
<dbReference type="EMBL" id="JAULSW010000002">
    <property type="protein sequence ID" value="KAK3389351.1"/>
    <property type="molecule type" value="Genomic_DNA"/>
</dbReference>